<proteinExistence type="predicted"/>
<organism evidence="2 3">
    <name type="scientific">Kluyveromyces dobzhanskii CBS 2104</name>
    <dbReference type="NCBI Taxonomy" id="1427455"/>
    <lineage>
        <taxon>Eukaryota</taxon>
        <taxon>Fungi</taxon>
        <taxon>Dikarya</taxon>
        <taxon>Ascomycota</taxon>
        <taxon>Saccharomycotina</taxon>
        <taxon>Saccharomycetes</taxon>
        <taxon>Saccharomycetales</taxon>
        <taxon>Saccharomycetaceae</taxon>
        <taxon>Kluyveromyces</taxon>
    </lineage>
</organism>
<dbReference type="OrthoDB" id="2504561at2759"/>
<protein>
    <submittedName>
        <fullName evidence="2">WGS project CCBQ000000000 data, contig 00099</fullName>
    </submittedName>
</protein>
<reference evidence="2 3" key="1">
    <citation type="submission" date="2014-03" db="EMBL/GenBank/DDBJ databases">
        <title>The genome of Kluyveromyces dobzhanskii.</title>
        <authorList>
            <person name="Nystedt B."/>
            <person name="Astrom S."/>
        </authorList>
    </citation>
    <scope>NUCLEOTIDE SEQUENCE [LARGE SCALE GENOMIC DNA]</scope>
    <source>
        <strain evidence="2 3">CBS 2104</strain>
    </source>
</reference>
<evidence type="ECO:0000313" key="3">
    <source>
        <dbReference type="Proteomes" id="UP000031516"/>
    </source>
</evidence>
<comment type="caution">
    <text evidence="2">The sequence shown here is derived from an EMBL/GenBank/DDBJ whole genome shotgun (WGS) entry which is preliminary data.</text>
</comment>
<gene>
    <name evidence="2" type="ORF">KLDO_g1471</name>
</gene>
<sequence length="596" mass="67827">MTIGYQNITIVKEYDPYDVCCVVLLVLYCLGEIELSPNIFTRILQLVPNEEADGVGLPTLENLVNFLRGKKQTEAASKLVEVIFTITSYNHIHVLIQLLRGAIVDSPDQQGIYSKFVKILCRSGVICSLLPRAIVDTGVSEFVVEDIHQIVDSLHAFKSAFEITETYTMYVHEASTESSLKSRIFPHDQTDGGLGGSPFVTHASTRISNPWLIVSAAKFRIILNHTINASLKDIYNVPEIVESITKYTTLNDRTRFPDILLLEMVLLRKSKNYQKTVDKIYQYFDYCRNSNISVSSSSNFSHVCQTFILSSLYQDHGSPDLALKTLQELINTIREKTGVHGLSNLWDILIHHLLVQPEESRILRKSIYDLLRPLNDNKNSTPEMLQYWYTCQVALNLHESGYVPNILEQTTMVNALSHDFLKDDMNRVATEVSTLVWSFVGFDDIAQCFGEPPVINVKKSKHLKRVDQLLKDKYYSEAIDKIEKLVDEANANNDSMSSEFDYLQKRIHIMLAAGNTARAHPIICQYIDKCRETKNDYQLSRAILCMVRLMNGWGQYHDSYNLMNSNLNILLQYPGAIKDEARILYNDTLTALGKNL</sequence>
<evidence type="ECO:0000259" key="1">
    <source>
        <dbReference type="Pfam" id="PF12862"/>
    </source>
</evidence>
<dbReference type="AlphaFoldDB" id="A0A0A8L4W8"/>
<dbReference type="InterPro" id="IPR026000">
    <property type="entry name" value="Apc5_dom"/>
</dbReference>
<dbReference type="EMBL" id="CCBQ010000019">
    <property type="protein sequence ID" value="CDO93169.1"/>
    <property type="molecule type" value="Genomic_DNA"/>
</dbReference>
<keyword evidence="3" id="KW-1185">Reference proteome</keyword>
<accession>A0A0A8L4W8</accession>
<dbReference type="Pfam" id="PF12862">
    <property type="entry name" value="ANAPC5"/>
    <property type="match status" value="2"/>
</dbReference>
<feature type="domain" description="Anaphase-promoting complex subunit 5" evidence="1">
    <location>
        <begin position="269"/>
        <end position="344"/>
    </location>
</feature>
<feature type="domain" description="Anaphase-promoting complex subunit 5" evidence="1">
    <location>
        <begin position="470"/>
        <end position="550"/>
    </location>
</feature>
<dbReference type="Proteomes" id="UP000031516">
    <property type="component" value="Unassembled WGS sequence"/>
</dbReference>
<name>A0A0A8L4W8_9SACH</name>
<evidence type="ECO:0000313" key="2">
    <source>
        <dbReference type="EMBL" id="CDO93169.1"/>
    </source>
</evidence>